<feature type="chain" id="PRO_5046706399" evidence="2">
    <location>
        <begin position="21"/>
        <end position="109"/>
    </location>
</feature>
<dbReference type="EMBL" id="JAUSUG010000001">
    <property type="protein sequence ID" value="MDQ0252936.1"/>
    <property type="molecule type" value="Genomic_DNA"/>
</dbReference>
<dbReference type="PROSITE" id="PS51257">
    <property type="entry name" value="PROKAR_LIPOPROTEIN"/>
    <property type="match status" value="1"/>
</dbReference>
<comment type="caution">
    <text evidence="3">The sequence shown here is derived from an EMBL/GenBank/DDBJ whole genome shotgun (WGS) entry which is preliminary data.</text>
</comment>
<dbReference type="RefSeq" id="WP_307320930.1">
    <property type="nucleotide sequence ID" value="NZ_JAUSUG010000001.1"/>
</dbReference>
<accession>A0ABT9ZNX1</accession>
<dbReference type="SUPFAM" id="SSF53850">
    <property type="entry name" value="Periplasmic binding protein-like II"/>
    <property type="match status" value="1"/>
</dbReference>
<evidence type="ECO:0000313" key="4">
    <source>
        <dbReference type="Proteomes" id="UP001230005"/>
    </source>
</evidence>
<feature type="signal peptide" evidence="2">
    <location>
        <begin position="1"/>
        <end position="20"/>
    </location>
</feature>
<dbReference type="Gene3D" id="3.40.190.10">
    <property type="entry name" value="Periplasmic binding protein-like II"/>
    <property type="match status" value="1"/>
</dbReference>
<protein>
    <submittedName>
        <fullName evidence="3">ABC-type oligopeptide transport system substrate-binding subunit</fullName>
    </submittedName>
</protein>
<organism evidence="3 4">
    <name type="scientific">Evansella vedderi</name>
    <dbReference type="NCBI Taxonomy" id="38282"/>
    <lineage>
        <taxon>Bacteria</taxon>
        <taxon>Bacillati</taxon>
        <taxon>Bacillota</taxon>
        <taxon>Bacilli</taxon>
        <taxon>Bacillales</taxon>
        <taxon>Bacillaceae</taxon>
        <taxon>Evansella</taxon>
    </lineage>
</organism>
<feature type="region of interest" description="Disordered" evidence="1">
    <location>
        <begin position="26"/>
        <end position="61"/>
    </location>
</feature>
<proteinExistence type="predicted"/>
<evidence type="ECO:0000313" key="3">
    <source>
        <dbReference type="EMBL" id="MDQ0252936.1"/>
    </source>
</evidence>
<sequence length="109" mass="11619">MKKVSKLMFLCLSLVVFLMACSGGDTSSQATGGDSGEGSGEKQRLTVAQNSDAVTLDPHKTNDLASANPMQQIYNTLVDLTADMEVFLPLQSLGSRKMNLLGSLAFVMM</sequence>
<evidence type="ECO:0000256" key="1">
    <source>
        <dbReference type="SAM" id="MobiDB-lite"/>
    </source>
</evidence>
<dbReference type="Proteomes" id="UP001230005">
    <property type="component" value="Unassembled WGS sequence"/>
</dbReference>
<keyword evidence="4" id="KW-1185">Reference proteome</keyword>
<gene>
    <name evidence="3" type="ORF">J2S74_000308</name>
</gene>
<keyword evidence="2" id="KW-0732">Signal</keyword>
<name>A0ABT9ZNX1_9BACI</name>
<reference evidence="3 4" key="1">
    <citation type="submission" date="2023-07" db="EMBL/GenBank/DDBJ databases">
        <title>Genomic Encyclopedia of Type Strains, Phase IV (KMG-IV): sequencing the most valuable type-strain genomes for metagenomic binning, comparative biology and taxonomic classification.</title>
        <authorList>
            <person name="Goeker M."/>
        </authorList>
    </citation>
    <scope>NUCLEOTIDE SEQUENCE [LARGE SCALE GENOMIC DNA]</scope>
    <source>
        <strain evidence="3 4">DSM 9768</strain>
    </source>
</reference>
<evidence type="ECO:0000256" key="2">
    <source>
        <dbReference type="SAM" id="SignalP"/>
    </source>
</evidence>